<keyword evidence="2" id="KW-1185">Reference proteome</keyword>
<feature type="region of interest" description="Disordered" evidence="1">
    <location>
        <begin position="113"/>
        <end position="170"/>
    </location>
</feature>
<dbReference type="RefSeq" id="XP_007956967.1">
    <property type="nucleotide sequence ID" value="XM_007958776.1"/>
</dbReference>
<dbReference type="AlphaFoldDB" id="A0A8B7BBR7"/>
<sequence length="217" mass="23355">MFITVMLGADCWELANPRCSLVALTAHLRSSGNISPDVPLALLAEDGHLVSLDRGLEEGPSPAPASPLLRERETYILVRILKGEAGAPTRYESLVGNLDDLYPELAEELRRLNGLPLAGDGQRRRTGTRPGHRERGPPSRPQRGGSLPSRTLRSCQSGPRSLQCSGERDEGTTRAAACSTGCWVPGHVCTECDGFTPLLCRPSDLAAHSQVAELPWS</sequence>
<evidence type="ECO:0000313" key="3">
    <source>
        <dbReference type="RefSeq" id="XP_007956967.1"/>
    </source>
</evidence>
<gene>
    <name evidence="3" type="primary">CUNH22orf15</name>
</gene>
<evidence type="ECO:0000313" key="2">
    <source>
        <dbReference type="Proteomes" id="UP000694850"/>
    </source>
</evidence>
<dbReference type="PANTHER" id="PTHR33887:SF1">
    <property type="entry name" value="GENE 867-RELATED"/>
    <property type="match status" value="1"/>
</dbReference>
<dbReference type="Proteomes" id="UP000694850">
    <property type="component" value="Unplaced"/>
</dbReference>
<reference evidence="3" key="1">
    <citation type="submission" date="2025-08" db="UniProtKB">
        <authorList>
            <consortium name="RefSeq"/>
        </authorList>
    </citation>
    <scope>IDENTIFICATION</scope>
</reference>
<dbReference type="PANTHER" id="PTHR33887">
    <property type="entry name" value="PB1 DOMAIN-CONTAINING PROTEIN"/>
    <property type="match status" value="1"/>
</dbReference>
<dbReference type="OrthoDB" id="2109241at2759"/>
<dbReference type="InterPro" id="IPR039471">
    <property type="entry name" value="CXorf65-like"/>
</dbReference>
<accession>A0A8B7BBR7</accession>
<evidence type="ECO:0000256" key="1">
    <source>
        <dbReference type="SAM" id="MobiDB-lite"/>
    </source>
</evidence>
<feature type="compositionally biased region" description="Polar residues" evidence="1">
    <location>
        <begin position="148"/>
        <end position="164"/>
    </location>
</feature>
<dbReference type="Pfam" id="PF15874">
    <property type="entry name" value="Il2rg"/>
    <property type="match status" value="1"/>
</dbReference>
<protein>
    <submittedName>
        <fullName evidence="3">Uncharacterized protein C22orf15 homolog</fullName>
    </submittedName>
</protein>
<name>A0A8B7BBR7_ORYAF</name>
<proteinExistence type="predicted"/>
<organism evidence="2 3">
    <name type="scientific">Orycteropus afer afer</name>
    <dbReference type="NCBI Taxonomy" id="1230840"/>
    <lineage>
        <taxon>Eukaryota</taxon>
        <taxon>Metazoa</taxon>
        <taxon>Chordata</taxon>
        <taxon>Craniata</taxon>
        <taxon>Vertebrata</taxon>
        <taxon>Euteleostomi</taxon>
        <taxon>Mammalia</taxon>
        <taxon>Eutheria</taxon>
        <taxon>Afrotheria</taxon>
        <taxon>Tubulidentata</taxon>
        <taxon>Orycteropodidae</taxon>
        <taxon>Orycteropus</taxon>
    </lineage>
</organism>